<evidence type="ECO:0000256" key="15">
    <source>
        <dbReference type="PROSITE-ProRule" id="PRU00546"/>
    </source>
</evidence>
<dbReference type="NCBIfam" id="NF008035">
    <property type="entry name" value="PRK10767.1"/>
    <property type="match status" value="1"/>
</dbReference>
<comment type="caution">
    <text evidence="18">The sequence shown here is derived from an EMBL/GenBank/DDBJ whole genome shotgun (WGS) entry which is preliminary data.</text>
</comment>
<dbReference type="Gene3D" id="1.10.287.110">
    <property type="entry name" value="DnaJ domain"/>
    <property type="match status" value="1"/>
</dbReference>
<proteinExistence type="inferred from homology"/>
<evidence type="ECO:0000259" key="17">
    <source>
        <dbReference type="PROSITE" id="PS51188"/>
    </source>
</evidence>
<keyword evidence="3 14" id="KW-0963">Cytoplasm</keyword>
<evidence type="ECO:0000256" key="12">
    <source>
        <dbReference type="ARBA" id="ARBA00061004"/>
    </source>
</evidence>
<dbReference type="AlphaFoldDB" id="A0A2N5XP01"/>
<reference evidence="18 19" key="1">
    <citation type="submission" date="2018-01" db="EMBL/GenBank/DDBJ databases">
        <title>The draft genome sequence of Cohaesibacter sp. H1304.</title>
        <authorList>
            <person name="Wang N.-N."/>
            <person name="Du Z.-J."/>
        </authorList>
    </citation>
    <scope>NUCLEOTIDE SEQUENCE [LARGE SCALE GENOMIC DNA]</scope>
    <source>
        <strain evidence="18 19">H1304</strain>
    </source>
</reference>
<keyword evidence="5 14" id="KW-0479">Metal-binding</keyword>
<feature type="binding site" evidence="14">
    <location>
        <position position="147"/>
    </location>
    <ligand>
        <name>Zn(2+)</name>
        <dbReference type="ChEBI" id="CHEBI:29105"/>
        <label>1</label>
    </ligand>
</feature>
<dbReference type="NCBIfam" id="TIGR02349">
    <property type="entry name" value="DnaJ_bact"/>
    <property type="match status" value="1"/>
</dbReference>
<dbReference type="HAMAP" id="MF_01152">
    <property type="entry name" value="DnaJ"/>
    <property type="match status" value="1"/>
</dbReference>
<dbReference type="GO" id="GO:0031072">
    <property type="term" value="F:heat shock protein binding"/>
    <property type="evidence" value="ECO:0007669"/>
    <property type="project" value="InterPro"/>
</dbReference>
<dbReference type="Pfam" id="PF00226">
    <property type="entry name" value="DnaJ"/>
    <property type="match status" value="1"/>
</dbReference>
<comment type="domain">
    <text evidence="14">The J domain is necessary and sufficient to stimulate DnaK ATPase activity. Zinc center 1 plays an important role in the autonomous, DnaK-independent chaperone activity of DnaJ. Zinc center 2 is essential for interaction with DnaK and for DnaJ activity.</text>
</comment>
<dbReference type="GO" id="GO:0006260">
    <property type="term" value="P:DNA replication"/>
    <property type="evidence" value="ECO:0007669"/>
    <property type="project" value="UniProtKB-KW"/>
</dbReference>
<dbReference type="OrthoDB" id="9779889at2"/>
<dbReference type="CDD" id="cd06257">
    <property type="entry name" value="DnaJ"/>
    <property type="match status" value="1"/>
</dbReference>
<dbReference type="InterPro" id="IPR018253">
    <property type="entry name" value="DnaJ_domain_CS"/>
</dbReference>
<dbReference type="GO" id="GO:0005524">
    <property type="term" value="F:ATP binding"/>
    <property type="evidence" value="ECO:0007669"/>
    <property type="project" value="InterPro"/>
</dbReference>
<comment type="function">
    <text evidence="11 14">Participates actively in the response to hyperosmotic and heat shock by preventing the aggregation of stress-denatured proteins and by disaggregating proteins, also in an autonomous, DnaK-independent fashion. Unfolded proteins bind initially to DnaJ; upon interaction with the DnaJ-bound protein, DnaK hydrolyzes its bound ATP, resulting in the formation of a stable complex. GrpE releases ADP from DnaK; ATP binding to DnaK triggers the release of the substrate protein, thus completing the reaction cycle. Several rounds of ATP-dependent interactions between DnaJ, DnaK and GrpE are required for fully efficient folding. Also involved, together with DnaK and GrpE, in the DNA replication of plasmids through activation of initiation proteins.</text>
</comment>
<feature type="domain" description="J" evidence="16">
    <location>
        <begin position="5"/>
        <end position="70"/>
    </location>
</feature>
<dbReference type="EMBL" id="PKUQ01000031">
    <property type="protein sequence ID" value="PLW76224.1"/>
    <property type="molecule type" value="Genomic_DNA"/>
</dbReference>
<keyword evidence="10 14" id="KW-0143">Chaperone</keyword>
<evidence type="ECO:0000256" key="2">
    <source>
        <dbReference type="ARBA" id="ARBA00011738"/>
    </source>
</evidence>
<dbReference type="SUPFAM" id="SSF46565">
    <property type="entry name" value="Chaperone J-domain"/>
    <property type="match status" value="1"/>
</dbReference>
<dbReference type="PROSITE" id="PS50076">
    <property type="entry name" value="DNAJ_2"/>
    <property type="match status" value="1"/>
</dbReference>
<dbReference type="InterPro" id="IPR002939">
    <property type="entry name" value="DnaJ_C"/>
</dbReference>
<comment type="similarity">
    <text evidence="12 14">Belongs to the DnaJ family.</text>
</comment>
<evidence type="ECO:0000256" key="14">
    <source>
        <dbReference type="HAMAP-Rule" id="MF_01152"/>
    </source>
</evidence>
<gene>
    <name evidence="14 18" type="primary">dnaJ</name>
    <name evidence="18" type="ORF">C0081_15065</name>
</gene>
<evidence type="ECO:0000256" key="9">
    <source>
        <dbReference type="ARBA" id="ARBA00023016"/>
    </source>
</evidence>
<comment type="subcellular location">
    <subcellularLocation>
        <location evidence="1 14">Cytoplasm</location>
    </subcellularLocation>
</comment>
<comment type="cofactor">
    <cofactor evidence="14">
        <name>Zn(2+)</name>
        <dbReference type="ChEBI" id="CHEBI:29105"/>
    </cofactor>
    <text evidence="14">Binds 2 Zn(2+) ions per monomer.</text>
</comment>
<dbReference type="SMART" id="SM00271">
    <property type="entry name" value="DnaJ"/>
    <property type="match status" value="1"/>
</dbReference>
<dbReference type="CDD" id="cd10747">
    <property type="entry name" value="DnaJ_C"/>
    <property type="match status" value="1"/>
</dbReference>
<feature type="binding site" evidence="14">
    <location>
        <position position="189"/>
    </location>
    <ligand>
        <name>Zn(2+)</name>
        <dbReference type="ChEBI" id="CHEBI:29105"/>
        <label>2</label>
    </ligand>
</feature>
<evidence type="ECO:0000256" key="6">
    <source>
        <dbReference type="ARBA" id="ARBA00022737"/>
    </source>
</evidence>
<feature type="binding site" evidence="14">
    <location>
        <position position="164"/>
    </location>
    <ligand>
        <name>Zn(2+)</name>
        <dbReference type="ChEBI" id="CHEBI:29105"/>
        <label>2</label>
    </ligand>
</feature>
<evidence type="ECO:0000256" key="8">
    <source>
        <dbReference type="ARBA" id="ARBA00022833"/>
    </source>
</evidence>
<evidence type="ECO:0000259" key="16">
    <source>
        <dbReference type="PROSITE" id="PS50076"/>
    </source>
</evidence>
<dbReference type="SUPFAM" id="SSF49493">
    <property type="entry name" value="HSP40/DnaJ peptide-binding domain"/>
    <property type="match status" value="2"/>
</dbReference>
<evidence type="ECO:0000256" key="13">
    <source>
        <dbReference type="ARBA" id="ARBA00067609"/>
    </source>
</evidence>
<keyword evidence="4 14" id="KW-0235">DNA replication</keyword>
<evidence type="ECO:0000313" key="18">
    <source>
        <dbReference type="EMBL" id="PLW76224.1"/>
    </source>
</evidence>
<dbReference type="GO" id="GO:0008270">
    <property type="term" value="F:zinc ion binding"/>
    <property type="evidence" value="ECO:0007669"/>
    <property type="project" value="UniProtKB-UniRule"/>
</dbReference>
<keyword evidence="6 14" id="KW-0677">Repeat</keyword>
<dbReference type="CDD" id="cd10719">
    <property type="entry name" value="DnaJ_zf"/>
    <property type="match status" value="1"/>
</dbReference>
<dbReference type="PROSITE" id="PS00636">
    <property type="entry name" value="DNAJ_1"/>
    <property type="match status" value="1"/>
</dbReference>
<dbReference type="GO" id="GO:0042026">
    <property type="term" value="P:protein refolding"/>
    <property type="evidence" value="ECO:0007669"/>
    <property type="project" value="TreeGrafter"/>
</dbReference>
<dbReference type="PANTHER" id="PTHR43096">
    <property type="entry name" value="DNAJ HOMOLOG 1, MITOCHONDRIAL-RELATED"/>
    <property type="match status" value="1"/>
</dbReference>
<feature type="repeat" description="CXXCXGXG motif" evidence="14">
    <location>
        <begin position="147"/>
        <end position="154"/>
    </location>
</feature>
<keyword evidence="19" id="KW-1185">Reference proteome</keyword>
<dbReference type="InterPro" id="IPR001305">
    <property type="entry name" value="HSP_DnaJ_Cys-rich_dom"/>
</dbReference>
<keyword evidence="9 14" id="KW-0346">Stress response</keyword>
<feature type="binding site" evidence="14">
    <location>
        <position position="186"/>
    </location>
    <ligand>
        <name>Zn(2+)</name>
        <dbReference type="ChEBI" id="CHEBI:29105"/>
        <label>2</label>
    </ligand>
</feature>
<feature type="repeat" description="CXXCXGXG motif" evidence="14">
    <location>
        <begin position="200"/>
        <end position="207"/>
    </location>
</feature>
<sequence length="376" mass="41186">MSKADYYETLEVSREASDKELKSAFRKKAMQFHPDRNPDNPEAESLFKVVNEAYEVLKDSEKRAAYDRYGHAAFEQGGAGQGFGSDFGSSMSDIFEDIFGDMMGGGGGRRSRGRERGADLRYNMEISLEEAFHGKTAEIDVPTSVTCTSCSGTGAKAGTSPKPCRTCGGMGKVRASQGFFTVERTCPSCHGRGEFIEDPCDSCGGAGRTTENRNLSVNIPAGIEDGTRIRLSGEGEAGVRGGPPGDLYIFLTQKPHELFQRDGADIFCRVPISMTTAILGGQFEVPTVDGGKTRVKVPEGTQTGKQFRLRGKGMPVLRSPQYGDMYIQVEVETPRKLTKRQRELIQEFGDLSHDDNHPDSTGFFAKVKDFFERIAE</sequence>
<protein>
    <recommendedName>
        <fullName evidence="13 14">Chaperone protein DnaJ</fullName>
    </recommendedName>
</protein>
<evidence type="ECO:0000256" key="7">
    <source>
        <dbReference type="ARBA" id="ARBA00022771"/>
    </source>
</evidence>
<accession>A0A2N5XP01</accession>
<feature type="repeat" description="CXXCXGXG motif" evidence="14">
    <location>
        <begin position="186"/>
        <end position="193"/>
    </location>
</feature>
<evidence type="ECO:0000256" key="1">
    <source>
        <dbReference type="ARBA" id="ARBA00004496"/>
    </source>
</evidence>
<dbReference type="GO" id="GO:0051082">
    <property type="term" value="F:unfolded protein binding"/>
    <property type="evidence" value="ECO:0007669"/>
    <property type="project" value="UniProtKB-UniRule"/>
</dbReference>
<dbReference type="FunFam" id="2.10.230.10:FF:000002">
    <property type="entry name" value="Molecular chaperone DnaJ"/>
    <property type="match status" value="1"/>
</dbReference>
<comment type="subunit">
    <text evidence="2 14">Homodimer.</text>
</comment>
<dbReference type="InterPro" id="IPR012724">
    <property type="entry name" value="DnaJ"/>
</dbReference>
<dbReference type="InterPro" id="IPR001623">
    <property type="entry name" value="DnaJ_domain"/>
</dbReference>
<dbReference type="InterPro" id="IPR036410">
    <property type="entry name" value="HSP_DnaJ_Cys-rich_dom_sf"/>
</dbReference>
<organism evidence="18 19">
    <name type="scientific">Cohaesibacter celericrescens</name>
    <dbReference type="NCBI Taxonomy" id="2067669"/>
    <lineage>
        <taxon>Bacteria</taxon>
        <taxon>Pseudomonadati</taxon>
        <taxon>Pseudomonadota</taxon>
        <taxon>Alphaproteobacteria</taxon>
        <taxon>Hyphomicrobiales</taxon>
        <taxon>Cohaesibacteraceae</taxon>
    </lineage>
</organism>
<dbReference type="RefSeq" id="WP_101534657.1">
    <property type="nucleotide sequence ID" value="NZ_JBFHIU010000002.1"/>
</dbReference>
<dbReference type="Proteomes" id="UP000234881">
    <property type="component" value="Unassembled WGS sequence"/>
</dbReference>
<dbReference type="PANTHER" id="PTHR43096:SF48">
    <property type="entry name" value="CHAPERONE PROTEIN DNAJ"/>
    <property type="match status" value="1"/>
</dbReference>
<evidence type="ECO:0000313" key="19">
    <source>
        <dbReference type="Proteomes" id="UP000234881"/>
    </source>
</evidence>
<dbReference type="FunFam" id="1.10.287.110:FF:000034">
    <property type="entry name" value="Chaperone protein DnaJ"/>
    <property type="match status" value="1"/>
</dbReference>
<feature type="binding site" evidence="14">
    <location>
        <position position="203"/>
    </location>
    <ligand>
        <name>Zn(2+)</name>
        <dbReference type="ChEBI" id="CHEBI:29105"/>
        <label>1</label>
    </ligand>
</feature>
<dbReference type="PRINTS" id="PR00625">
    <property type="entry name" value="JDOMAIN"/>
</dbReference>
<feature type="binding site" evidence="14">
    <location>
        <position position="167"/>
    </location>
    <ligand>
        <name>Zn(2+)</name>
        <dbReference type="ChEBI" id="CHEBI:29105"/>
        <label>2</label>
    </ligand>
</feature>
<dbReference type="PROSITE" id="PS51188">
    <property type="entry name" value="ZF_CR"/>
    <property type="match status" value="1"/>
</dbReference>
<dbReference type="Pfam" id="PF00684">
    <property type="entry name" value="DnaJ_CXXCXGXG"/>
    <property type="match status" value="1"/>
</dbReference>
<dbReference type="InterPro" id="IPR008971">
    <property type="entry name" value="HSP40/DnaJ_pept-bd"/>
</dbReference>
<feature type="binding site" evidence="14">
    <location>
        <position position="150"/>
    </location>
    <ligand>
        <name>Zn(2+)</name>
        <dbReference type="ChEBI" id="CHEBI:29105"/>
        <label>1</label>
    </ligand>
</feature>
<feature type="repeat" description="CXXCXGXG motif" evidence="14">
    <location>
        <begin position="164"/>
        <end position="171"/>
    </location>
</feature>
<feature type="domain" description="CR-type" evidence="17">
    <location>
        <begin position="134"/>
        <end position="212"/>
    </location>
</feature>
<keyword evidence="7 14" id="KW-0863">Zinc-finger</keyword>
<dbReference type="GO" id="GO:0009408">
    <property type="term" value="P:response to heat"/>
    <property type="evidence" value="ECO:0007669"/>
    <property type="project" value="InterPro"/>
</dbReference>
<keyword evidence="8 14" id="KW-0862">Zinc</keyword>
<dbReference type="Gene3D" id="2.60.260.20">
    <property type="entry name" value="Urease metallochaperone UreE, N-terminal domain"/>
    <property type="match status" value="2"/>
</dbReference>
<evidence type="ECO:0000256" key="10">
    <source>
        <dbReference type="ARBA" id="ARBA00023186"/>
    </source>
</evidence>
<dbReference type="GO" id="GO:0005737">
    <property type="term" value="C:cytoplasm"/>
    <property type="evidence" value="ECO:0007669"/>
    <property type="project" value="UniProtKB-SubCell"/>
</dbReference>
<evidence type="ECO:0000256" key="11">
    <source>
        <dbReference type="ARBA" id="ARBA00053423"/>
    </source>
</evidence>
<evidence type="ECO:0000256" key="4">
    <source>
        <dbReference type="ARBA" id="ARBA00022705"/>
    </source>
</evidence>
<feature type="zinc finger region" description="CR-type" evidence="15">
    <location>
        <begin position="134"/>
        <end position="212"/>
    </location>
</feature>
<dbReference type="Pfam" id="PF01556">
    <property type="entry name" value="DnaJ_C"/>
    <property type="match status" value="1"/>
</dbReference>
<dbReference type="Gene3D" id="2.10.230.10">
    <property type="entry name" value="Heat shock protein DnaJ, cysteine-rich domain"/>
    <property type="match status" value="1"/>
</dbReference>
<feature type="binding site" evidence="14">
    <location>
        <position position="200"/>
    </location>
    <ligand>
        <name>Zn(2+)</name>
        <dbReference type="ChEBI" id="CHEBI:29105"/>
        <label>1</label>
    </ligand>
</feature>
<evidence type="ECO:0000256" key="3">
    <source>
        <dbReference type="ARBA" id="ARBA00022490"/>
    </source>
</evidence>
<dbReference type="InterPro" id="IPR036869">
    <property type="entry name" value="J_dom_sf"/>
</dbReference>
<dbReference type="SUPFAM" id="SSF57938">
    <property type="entry name" value="DnaJ/Hsp40 cysteine-rich domain"/>
    <property type="match status" value="1"/>
</dbReference>
<dbReference type="FunFam" id="2.60.260.20:FF:000004">
    <property type="entry name" value="Molecular chaperone DnaJ"/>
    <property type="match status" value="1"/>
</dbReference>
<evidence type="ECO:0000256" key="5">
    <source>
        <dbReference type="ARBA" id="ARBA00022723"/>
    </source>
</evidence>
<name>A0A2N5XP01_9HYPH</name>